<accession>A0A151HFT9</accession>
<dbReference type="AlphaFoldDB" id="A0A151HFT9"/>
<comment type="caution">
    <text evidence="1">The sequence shown here is derived from an EMBL/GenBank/DDBJ whole genome shotgun (WGS) entry which is preliminary data.</text>
</comment>
<evidence type="ECO:0000313" key="2">
    <source>
        <dbReference type="Proteomes" id="UP000075225"/>
    </source>
</evidence>
<dbReference type="EMBL" id="AHZP02001173">
    <property type="protein sequence ID" value="KYK68232.1"/>
    <property type="molecule type" value="Genomic_DNA"/>
</dbReference>
<gene>
    <name evidence="1" type="ORF">TGPRC2_424640</name>
</gene>
<reference evidence="2" key="1">
    <citation type="submission" date="2016-03" db="EMBL/GenBank/DDBJ databases">
        <authorList>
            <person name="Sibley D."/>
            <person name="Venepally P."/>
            <person name="Karamycheva S."/>
            <person name="Hadjithomas M."/>
            <person name="Khan A."/>
            <person name="Brunk B."/>
            <person name="Roos D."/>
            <person name="Caler E."/>
            <person name="Lorenzi H."/>
        </authorList>
    </citation>
    <scope>NUCLEOTIDE SEQUENCE [LARGE SCALE GENOMIC DNA]</scope>
    <source>
        <strain evidence="2">TgCatPRC2</strain>
    </source>
</reference>
<proteinExistence type="predicted"/>
<sequence length="122" mass="13423">MALRICLISIFSRTTNGKAPSCHQLGACQRRFKETLAQSQLFVLLAFRKSSVLPAHPSALSLSTPCSGVLSLPLFSFPLRSLATHVEVPLRRSRTSRFTRSLAGHASFVLSYNPLDCCTRCL</sequence>
<evidence type="ECO:0000313" key="1">
    <source>
        <dbReference type="EMBL" id="KYK68232.1"/>
    </source>
</evidence>
<dbReference type="Proteomes" id="UP000075225">
    <property type="component" value="Unassembled WGS sequence"/>
</dbReference>
<name>A0A151HFT9_TOXGO</name>
<protein>
    <submittedName>
        <fullName evidence="1">Uncharacterized protein</fullName>
    </submittedName>
</protein>
<organism evidence="1 2">
    <name type="scientific">Toxoplasma gondii TgCatPRC2</name>
    <dbReference type="NCBI Taxonomy" id="1130821"/>
    <lineage>
        <taxon>Eukaryota</taxon>
        <taxon>Sar</taxon>
        <taxon>Alveolata</taxon>
        <taxon>Apicomplexa</taxon>
        <taxon>Conoidasida</taxon>
        <taxon>Coccidia</taxon>
        <taxon>Eucoccidiorida</taxon>
        <taxon>Eimeriorina</taxon>
        <taxon>Sarcocystidae</taxon>
        <taxon>Toxoplasma</taxon>
    </lineage>
</organism>
<dbReference type="VEuPathDB" id="ToxoDB:TGPRC2_424640"/>